<dbReference type="PROSITE" id="PS50934">
    <property type="entry name" value="SWIRM"/>
    <property type="match status" value="1"/>
</dbReference>
<feature type="compositionally biased region" description="Low complexity" evidence="2">
    <location>
        <begin position="1018"/>
        <end position="1047"/>
    </location>
</feature>
<dbReference type="Gene3D" id="1.10.10.10">
    <property type="entry name" value="Winged helix-like DNA-binding domain superfamily/Winged helix DNA-binding domain"/>
    <property type="match status" value="1"/>
</dbReference>
<proteinExistence type="inferred from homology"/>
<dbReference type="EMBL" id="CM008968">
    <property type="protein sequence ID" value="PNW80465.1"/>
    <property type="molecule type" value="Genomic_DNA"/>
</dbReference>
<evidence type="ECO:0000256" key="1">
    <source>
        <dbReference type="ARBA" id="ARBA00005995"/>
    </source>
</evidence>
<feature type="compositionally biased region" description="Pro residues" evidence="2">
    <location>
        <begin position="129"/>
        <end position="140"/>
    </location>
</feature>
<comment type="similarity">
    <text evidence="1">Belongs to the flavin monoamine oxidase family.</text>
</comment>
<feature type="region of interest" description="Disordered" evidence="2">
    <location>
        <begin position="535"/>
        <end position="573"/>
    </location>
</feature>
<dbReference type="Gramene" id="PNW80465">
    <property type="protein sequence ID" value="PNW80465"/>
    <property type="gene ID" value="CHLRE_07g318651v5"/>
</dbReference>
<dbReference type="PANTHER" id="PTHR10742:SF373">
    <property type="entry name" value="LYSINE-SPECIFIC HISTONE DEMETHYLASE 1 HOMOLOG 2"/>
    <property type="match status" value="1"/>
</dbReference>
<gene>
    <name evidence="4" type="ORF">CHLRE_07g318651v5</name>
</gene>
<dbReference type="Proteomes" id="UP000006906">
    <property type="component" value="Chromosome 7"/>
</dbReference>
<dbReference type="SUPFAM" id="SSF54373">
    <property type="entry name" value="FAD-linked reductases, C-terminal domain"/>
    <property type="match status" value="1"/>
</dbReference>
<feature type="compositionally biased region" description="Low complexity" evidence="2">
    <location>
        <begin position="1148"/>
        <end position="1163"/>
    </location>
</feature>
<dbReference type="GO" id="GO:0016491">
    <property type="term" value="F:oxidoreductase activity"/>
    <property type="evidence" value="ECO:0000318"/>
    <property type="project" value="GO_Central"/>
</dbReference>
<dbReference type="PANTHER" id="PTHR10742">
    <property type="entry name" value="FLAVIN MONOAMINE OXIDASE"/>
    <property type="match status" value="1"/>
</dbReference>
<evidence type="ECO:0000256" key="2">
    <source>
        <dbReference type="SAM" id="MobiDB-lite"/>
    </source>
</evidence>
<evidence type="ECO:0000313" key="5">
    <source>
        <dbReference type="Proteomes" id="UP000006906"/>
    </source>
</evidence>
<dbReference type="SUPFAM" id="SSF51905">
    <property type="entry name" value="FAD/NAD(P)-binding domain"/>
    <property type="match status" value="1"/>
</dbReference>
<feature type="compositionally biased region" description="Low complexity" evidence="2">
    <location>
        <begin position="1061"/>
        <end position="1072"/>
    </location>
</feature>
<dbReference type="InterPro" id="IPR002937">
    <property type="entry name" value="Amino_oxidase"/>
</dbReference>
<dbReference type="Pfam" id="PF04433">
    <property type="entry name" value="SWIRM"/>
    <property type="match status" value="1"/>
</dbReference>
<feature type="compositionally biased region" description="Low complexity" evidence="2">
    <location>
        <begin position="237"/>
        <end position="253"/>
    </location>
</feature>
<dbReference type="STRING" id="3055.A0A2K3DIW4"/>
<feature type="compositionally biased region" description="Gly residues" evidence="2">
    <location>
        <begin position="256"/>
        <end position="265"/>
    </location>
</feature>
<keyword evidence="5" id="KW-1185">Reference proteome</keyword>
<dbReference type="InterPro" id="IPR009057">
    <property type="entry name" value="Homeodomain-like_sf"/>
</dbReference>
<dbReference type="Pfam" id="PF01593">
    <property type="entry name" value="Amino_oxidase"/>
    <property type="match status" value="1"/>
</dbReference>
<feature type="region of interest" description="Disordered" evidence="2">
    <location>
        <begin position="1148"/>
        <end position="1182"/>
    </location>
</feature>
<feature type="region of interest" description="Disordered" evidence="2">
    <location>
        <begin position="123"/>
        <end position="284"/>
    </location>
</feature>
<sequence>MDAAELQPGAVAEEAVAAVWAATVTGEALRPPAATELAADDFLEALLADTPQTSGMGLADAAMGEARGEAGAAPPLAAIGEALAGVLEPGAGTGVEAPGTQAVAPADYQSTAAAAVTAGTAAAGLHGEPTPPSAQQPAQPPAAQEHAQAQDLAQARDQAPSPMQLDMPMAGGEEQQQPAPLEPLESQQPTAAEAAVAAATAVAAVAAAPEQQDLKRPQRSTRKRVEPTKTSELTDKQQQQQQQAAAAAAATEGEAGKGGVGGGKAAGPKRSRIPQVSEDQLEEDVATAVGLDPWVLAEEEEALLADVEAQRPGQAPVGRPQYLKYLKVRNFLLALWRVNVRRHLSMDTARSAVAGPFQRHAEIAWTYLHTYGFINFGTAALPQPPEAQHAETVIVIGAGLAGLAAAQQLRQLGYKVLVLEARDRPGGRVHSARMEAGGLAGVAELGGSIVTGCDGNPLAVLALQGGIPAHRIADATPLYWDDGRPVDEDFDRAVTERYNDVLERCDGLCQQLGPAAGDLISIEAALTALWEEAAAAEGEAQQQQQGQQQPEEGQEEGQEGKEGQQGLDKGAKEDARATAAARLAARRAEADQLFHWHVANLEFANAARAGELSLRHWAQDDAYELLGEHAFLAGGNGRLVQLLCSDLPVLYRCPVAEVRYGAGGVAVLAADGGCFQAAAAVVTLPLGVLKAGDVVFDPPLPAAKQEAIQRLGYGRLNKVALLFPRVFWDPAVDTFAVAVREPERRGAYYLFYCGHHTGGAPVLTALVAGAAAVAIEALSDRQVVAEVMAVLRNIFEKPHAGGGSGGGGADGGGGGRAPEKVPEPLQALVTRWGSDPYSRGSYSSMGLSCRGAAEYAAMAAPVAGRLFWAGEATIHKYPATMHGAFLSGLREAGRIHYAFARARHGLPPREDGSSALGYAIGGSGDGGAAPSAPPTGPALSHVRRMQALAASLRALFAGAEPDLEFGCFKVLYGGAAAGGAGAGGGGAGGEGQQQDLTLHEWALVQIDLGNVRTRNVGSGAAANGSADASAAGGDGADGSTADPAAGPAGTGVGASRGRRGAGSSAAAAAAARPGHRRRAVVHLPLPRPAAEALWCMRGDDARLLALTNRFGIKLPGMGGGGTEWDPYVVMEALAAQLAAQRQAAAPPAVAAAGQALQPQQQLPPFGPGQTGAAAEQQQQRMQ</sequence>
<dbReference type="InterPro" id="IPR036188">
    <property type="entry name" value="FAD/NAD-bd_sf"/>
</dbReference>
<dbReference type="KEGG" id="cre:CHLRE_07g318651v5"/>
<feature type="compositionally biased region" description="Gly residues" evidence="2">
    <location>
        <begin position="801"/>
        <end position="816"/>
    </location>
</feature>
<feature type="compositionally biased region" description="Low complexity" evidence="2">
    <location>
        <begin position="1170"/>
        <end position="1182"/>
    </location>
</feature>
<dbReference type="InterPro" id="IPR050281">
    <property type="entry name" value="Flavin_monoamine_oxidase"/>
</dbReference>
<dbReference type="AlphaFoldDB" id="A0A2K3DIW4"/>
<dbReference type="FunCoup" id="A0A2K3DIW4">
    <property type="interactions" value="2065"/>
</dbReference>
<accession>A0A2K3DIW4</accession>
<reference evidence="4 5" key="1">
    <citation type="journal article" date="2007" name="Science">
        <title>The Chlamydomonas genome reveals the evolution of key animal and plant functions.</title>
        <authorList>
            <person name="Merchant S.S."/>
            <person name="Prochnik S.E."/>
            <person name="Vallon O."/>
            <person name="Harris E.H."/>
            <person name="Karpowicz S.J."/>
            <person name="Witman G.B."/>
            <person name="Terry A."/>
            <person name="Salamov A."/>
            <person name="Fritz-Laylin L.K."/>
            <person name="Marechal-Drouard L."/>
            <person name="Marshall W.F."/>
            <person name="Qu L.H."/>
            <person name="Nelson D.R."/>
            <person name="Sanderfoot A.A."/>
            <person name="Spalding M.H."/>
            <person name="Kapitonov V.V."/>
            <person name="Ren Q."/>
            <person name="Ferris P."/>
            <person name="Lindquist E."/>
            <person name="Shapiro H."/>
            <person name="Lucas S.M."/>
            <person name="Grimwood J."/>
            <person name="Schmutz J."/>
            <person name="Cardol P."/>
            <person name="Cerutti H."/>
            <person name="Chanfreau G."/>
            <person name="Chen C.L."/>
            <person name="Cognat V."/>
            <person name="Croft M.T."/>
            <person name="Dent R."/>
            <person name="Dutcher S."/>
            <person name="Fernandez E."/>
            <person name="Fukuzawa H."/>
            <person name="Gonzalez-Ballester D."/>
            <person name="Gonzalez-Halphen D."/>
            <person name="Hallmann A."/>
            <person name="Hanikenne M."/>
            <person name="Hippler M."/>
            <person name="Inwood W."/>
            <person name="Jabbari K."/>
            <person name="Kalanon M."/>
            <person name="Kuras R."/>
            <person name="Lefebvre P.A."/>
            <person name="Lemaire S.D."/>
            <person name="Lobanov A.V."/>
            <person name="Lohr M."/>
            <person name="Manuell A."/>
            <person name="Meier I."/>
            <person name="Mets L."/>
            <person name="Mittag M."/>
            <person name="Mittelmeier T."/>
            <person name="Moroney J.V."/>
            <person name="Moseley J."/>
            <person name="Napoli C."/>
            <person name="Nedelcu A.M."/>
            <person name="Niyogi K."/>
            <person name="Novoselov S.V."/>
            <person name="Paulsen I.T."/>
            <person name="Pazour G."/>
            <person name="Purton S."/>
            <person name="Ral J.P."/>
            <person name="Riano-Pachon D.M."/>
            <person name="Riekhof W."/>
            <person name="Rymarquis L."/>
            <person name="Schroda M."/>
            <person name="Stern D."/>
            <person name="Umen J."/>
            <person name="Willows R."/>
            <person name="Wilson N."/>
            <person name="Zimmer S.L."/>
            <person name="Allmer J."/>
            <person name="Balk J."/>
            <person name="Bisova K."/>
            <person name="Chen C.J."/>
            <person name="Elias M."/>
            <person name="Gendler K."/>
            <person name="Hauser C."/>
            <person name="Lamb M.R."/>
            <person name="Ledford H."/>
            <person name="Long J.C."/>
            <person name="Minagawa J."/>
            <person name="Page M.D."/>
            <person name="Pan J."/>
            <person name="Pootakham W."/>
            <person name="Roje S."/>
            <person name="Rose A."/>
            <person name="Stahlberg E."/>
            <person name="Terauchi A.M."/>
            <person name="Yang P."/>
            <person name="Ball S."/>
            <person name="Bowler C."/>
            <person name="Dieckmann C.L."/>
            <person name="Gladyshev V.N."/>
            <person name="Green P."/>
            <person name="Jorgensen R."/>
            <person name="Mayfield S."/>
            <person name="Mueller-Roeber B."/>
            <person name="Rajamani S."/>
            <person name="Sayre R.T."/>
            <person name="Brokstein P."/>
            <person name="Dubchak I."/>
            <person name="Goodstein D."/>
            <person name="Hornick L."/>
            <person name="Huang Y.W."/>
            <person name="Jhaveri J."/>
            <person name="Luo Y."/>
            <person name="Martinez D."/>
            <person name="Ngau W.C."/>
            <person name="Otillar B."/>
            <person name="Poliakov A."/>
            <person name="Porter A."/>
            <person name="Szajkowski L."/>
            <person name="Werner G."/>
            <person name="Zhou K."/>
            <person name="Grigoriev I.V."/>
            <person name="Rokhsar D.S."/>
            <person name="Grossman A.R."/>
        </authorList>
    </citation>
    <scope>NUCLEOTIDE SEQUENCE [LARGE SCALE GENOMIC DNA]</scope>
    <source>
        <strain evidence="5">CC-503</strain>
    </source>
</reference>
<organism evidence="4 5">
    <name type="scientific">Chlamydomonas reinhardtii</name>
    <name type="common">Chlamydomonas smithii</name>
    <dbReference type="NCBI Taxonomy" id="3055"/>
    <lineage>
        <taxon>Eukaryota</taxon>
        <taxon>Viridiplantae</taxon>
        <taxon>Chlorophyta</taxon>
        <taxon>core chlorophytes</taxon>
        <taxon>Chlorophyceae</taxon>
        <taxon>CS clade</taxon>
        <taxon>Chlamydomonadales</taxon>
        <taxon>Chlamydomonadaceae</taxon>
        <taxon>Chlamydomonas</taxon>
    </lineage>
</organism>
<protein>
    <recommendedName>
        <fullName evidence="3">SWIRM domain-containing protein</fullName>
    </recommendedName>
</protein>
<feature type="compositionally biased region" description="Low complexity" evidence="2">
    <location>
        <begin position="535"/>
        <end position="551"/>
    </location>
</feature>
<dbReference type="Gene3D" id="3.50.50.60">
    <property type="entry name" value="FAD/NAD(P)-binding domain"/>
    <property type="match status" value="2"/>
</dbReference>
<evidence type="ECO:0000313" key="4">
    <source>
        <dbReference type="EMBL" id="PNW80465.1"/>
    </source>
</evidence>
<feature type="compositionally biased region" description="Low complexity" evidence="2">
    <location>
        <begin position="189"/>
        <end position="210"/>
    </location>
</feature>
<dbReference type="Gene3D" id="3.90.660.10">
    <property type="match status" value="1"/>
</dbReference>
<feature type="compositionally biased region" description="Low complexity" evidence="2">
    <location>
        <begin position="141"/>
        <end position="159"/>
    </location>
</feature>
<feature type="region of interest" description="Disordered" evidence="2">
    <location>
        <begin position="1018"/>
        <end position="1076"/>
    </location>
</feature>
<dbReference type="SUPFAM" id="SSF46689">
    <property type="entry name" value="Homeodomain-like"/>
    <property type="match status" value="1"/>
</dbReference>
<feature type="domain" description="SWIRM" evidence="3">
    <location>
        <begin position="282"/>
        <end position="385"/>
    </location>
</feature>
<dbReference type="InParanoid" id="A0A2K3DIW4"/>
<feature type="region of interest" description="Disordered" evidence="2">
    <location>
        <begin position="801"/>
        <end position="820"/>
    </location>
</feature>
<dbReference type="GeneID" id="5726377"/>
<evidence type="ECO:0000259" key="3">
    <source>
        <dbReference type="PROSITE" id="PS50934"/>
    </source>
</evidence>
<dbReference type="InterPro" id="IPR007526">
    <property type="entry name" value="SWIRM"/>
</dbReference>
<dbReference type="InterPro" id="IPR036388">
    <property type="entry name" value="WH-like_DNA-bd_sf"/>
</dbReference>
<name>A0A2K3DIW4_CHLRE</name>
<dbReference type="RefSeq" id="XP_042922500.1">
    <property type="nucleotide sequence ID" value="XM_043063932.1"/>
</dbReference>
<dbReference type="ExpressionAtlas" id="A0A2K3DIW4">
    <property type="expression patterns" value="baseline"/>
</dbReference>
<dbReference type="OrthoDB" id="2219495at2759"/>
<feature type="compositionally biased region" description="Basic and acidic residues" evidence="2">
    <location>
        <begin position="223"/>
        <end position="235"/>
    </location>
</feature>